<feature type="domain" description="FAD dependent oxidoreductase" evidence="9">
    <location>
        <begin position="8"/>
        <end position="286"/>
    </location>
</feature>
<reference evidence="11" key="1">
    <citation type="submission" date="2018-02" db="EMBL/GenBank/DDBJ databases">
        <authorList>
            <person name="Seth-Smith MB H."/>
            <person name="Seth-Smith H."/>
        </authorList>
    </citation>
    <scope>NUCLEOTIDE SEQUENCE [LARGE SCALE GENOMIC DNA]</scope>
</reference>
<evidence type="ECO:0000256" key="6">
    <source>
        <dbReference type="ARBA" id="ARBA00039101"/>
    </source>
</evidence>
<evidence type="ECO:0000313" key="10">
    <source>
        <dbReference type="EMBL" id="VDM89027.1"/>
    </source>
</evidence>
<keyword evidence="5" id="KW-0560">Oxidoreductase</keyword>
<evidence type="ECO:0000259" key="9">
    <source>
        <dbReference type="Pfam" id="PF01266"/>
    </source>
</evidence>
<evidence type="ECO:0000256" key="7">
    <source>
        <dbReference type="ARBA" id="ARBA00039751"/>
    </source>
</evidence>
<proteinExistence type="inferred from homology"/>
<keyword evidence="11" id="KW-1185">Reference proteome</keyword>
<name>A0A447GET6_9MYCO</name>
<dbReference type="SUPFAM" id="SSF54373">
    <property type="entry name" value="FAD-linked reductases, C-terminal domain"/>
    <property type="match status" value="1"/>
</dbReference>
<dbReference type="PANTHER" id="PTHR11530:SF11">
    <property type="entry name" value="D-ASPARTATE OXIDASE"/>
    <property type="match status" value="1"/>
</dbReference>
<dbReference type="InterPro" id="IPR023209">
    <property type="entry name" value="DAO"/>
</dbReference>
<dbReference type="EMBL" id="LR130759">
    <property type="protein sequence ID" value="VDM89027.1"/>
    <property type="molecule type" value="Genomic_DNA"/>
</dbReference>
<dbReference type="Gene3D" id="3.30.9.10">
    <property type="entry name" value="D-Amino Acid Oxidase, subunit A, domain 2"/>
    <property type="match status" value="1"/>
</dbReference>
<dbReference type="GO" id="GO:0003884">
    <property type="term" value="F:D-amino-acid oxidase activity"/>
    <property type="evidence" value="ECO:0007669"/>
    <property type="project" value="UniProtKB-EC"/>
</dbReference>
<keyword evidence="3" id="KW-0285">Flavoprotein</keyword>
<protein>
    <recommendedName>
        <fullName evidence="7">D-amino-acid oxidase</fullName>
        <ecNumber evidence="6">1.4.3.3</ecNumber>
    </recommendedName>
</protein>
<evidence type="ECO:0000256" key="5">
    <source>
        <dbReference type="ARBA" id="ARBA00023002"/>
    </source>
</evidence>
<evidence type="ECO:0000256" key="2">
    <source>
        <dbReference type="ARBA" id="ARBA00006730"/>
    </source>
</evidence>
<evidence type="ECO:0000256" key="1">
    <source>
        <dbReference type="ARBA" id="ARBA00001974"/>
    </source>
</evidence>
<comment type="cofactor">
    <cofactor evidence="1">
        <name>FAD</name>
        <dbReference type="ChEBI" id="CHEBI:57692"/>
    </cofactor>
</comment>
<dbReference type="PANTHER" id="PTHR11530">
    <property type="entry name" value="D-AMINO ACID OXIDASE"/>
    <property type="match status" value="1"/>
</dbReference>
<dbReference type="Pfam" id="PF01266">
    <property type="entry name" value="DAO"/>
    <property type="match status" value="1"/>
</dbReference>
<dbReference type="KEGG" id="mbai:MB901379_02594"/>
<dbReference type="EC" id="1.4.3.3" evidence="6"/>
<gene>
    <name evidence="10" type="ORF">MB901379_02594</name>
</gene>
<dbReference type="AlphaFoldDB" id="A0A447GET6"/>
<dbReference type="GO" id="GO:0005737">
    <property type="term" value="C:cytoplasm"/>
    <property type="evidence" value="ECO:0007669"/>
    <property type="project" value="TreeGrafter"/>
</dbReference>
<dbReference type="SUPFAM" id="SSF51971">
    <property type="entry name" value="Nucleotide-binding domain"/>
    <property type="match status" value="1"/>
</dbReference>
<dbReference type="Proteomes" id="UP000269998">
    <property type="component" value="Chromosome"/>
</dbReference>
<sequence length="291" mass="31634">MRVWTDRLPQQSTSAVAGAVWRPRSLAPVAQTLMWAQHSLREFGELAKEPTTGVRMSPALSVGELADADATRPGSDLIPELRPADPASLPGGFSSGSHSTLPMIDMPRYLDYLVGRLAKAGCEIEIHPVRTLAEAADCAPVVINCAGLGARQLVGDDTLRPLFGQHVVLANPGLQQLFVQLTDDPEWICYFPHPQRVVCGGIKIVDRWDLTPDPEVTDRILQRCYRIEPRLAAAAVVETITGLRPDRPSVRVEIEDLGTARCVHNYGHGGDGVTLSWGCAREVARLVGAER</sequence>
<dbReference type="Gene3D" id="3.40.50.720">
    <property type="entry name" value="NAD(P)-binding Rossmann-like Domain"/>
    <property type="match status" value="1"/>
</dbReference>
<dbReference type="GO" id="GO:0071949">
    <property type="term" value="F:FAD binding"/>
    <property type="evidence" value="ECO:0007669"/>
    <property type="project" value="InterPro"/>
</dbReference>
<evidence type="ECO:0000256" key="4">
    <source>
        <dbReference type="ARBA" id="ARBA00022827"/>
    </source>
</evidence>
<accession>A0A447GET6</accession>
<comment type="catalytic activity">
    <reaction evidence="8">
        <text>a D-alpha-amino acid + O2 + H2O = a 2-oxocarboxylate + H2O2 + NH4(+)</text>
        <dbReference type="Rhea" id="RHEA:21816"/>
        <dbReference type="ChEBI" id="CHEBI:15377"/>
        <dbReference type="ChEBI" id="CHEBI:15379"/>
        <dbReference type="ChEBI" id="CHEBI:16240"/>
        <dbReference type="ChEBI" id="CHEBI:28938"/>
        <dbReference type="ChEBI" id="CHEBI:35179"/>
        <dbReference type="ChEBI" id="CHEBI:59871"/>
        <dbReference type="EC" id="1.4.3.3"/>
    </reaction>
    <physiologicalReaction direction="left-to-right" evidence="8">
        <dbReference type="Rhea" id="RHEA:21817"/>
    </physiologicalReaction>
</comment>
<evidence type="ECO:0000313" key="11">
    <source>
        <dbReference type="Proteomes" id="UP000269998"/>
    </source>
</evidence>
<comment type="similarity">
    <text evidence="2">Belongs to the DAMOX/DASOX family.</text>
</comment>
<organism evidence="10 11">
    <name type="scientific">Mycobacterium basiliense</name>
    <dbReference type="NCBI Taxonomy" id="2094119"/>
    <lineage>
        <taxon>Bacteria</taxon>
        <taxon>Bacillati</taxon>
        <taxon>Actinomycetota</taxon>
        <taxon>Actinomycetes</taxon>
        <taxon>Mycobacteriales</taxon>
        <taxon>Mycobacteriaceae</taxon>
        <taxon>Mycobacterium</taxon>
    </lineage>
</organism>
<evidence type="ECO:0000256" key="8">
    <source>
        <dbReference type="ARBA" id="ARBA00049547"/>
    </source>
</evidence>
<dbReference type="GO" id="GO:0019478">
    <property type="term" value="P:D-amino acid catabolic process"/>
    <property type="evidence" value="ECO:0007669"/>
    <property type="project" value="TreeGrafter"/>
</dbReference>
<keyword evidence="4" id="KW-0274">FAD</keyword>
<dbReference type="InterPro" id="IPR006076">
    <property type="entry name" value="FAD-dep_OxRdtase"/>
</dbReference>
<evidence type="ECO:0000256" key="3">
    <source>
        <dbReference type="ARBA" id="ARBA00022630"/>
    </source>
</evidence>